<evidence type="ECO:0000256" key="1">
    <source>
        <dbReference type="ARBA" id="ARBA00004651"/>
    </source>
</evidence>
<feature type="transmembrane region" description="Helical" evidence="12">
    <location>
        <begin position="364"/>
        <end position="386"/>
    </location>
</feature>
<feature type="transmembrane region" description="Helical" evidence="12">
    <location>
        <begin position="69"/>
        <end position="91"/>
    </location>
</feature>
<dbReference type="GO" id="GO:0006814">
    <property type="term" value="P:sodium ion transport"/>
    <property type="evidence" value="ECO:0007669"/>
    <property type="project" value="UniProtKB-KW"/>
</dbReference>
<reference evidence="13" key="1">
    <citation type="submission" date="2023-03" db="EMBL/GenBank/DDBJ databases">
        <authorList>
            <person name="Cleenwerck I."/>
        </authorList>
    </citation>
    <scope>NUCLEOTIDE SEQUENCE</scope>
    <source>
        <strain evidence="13">LMG 32879</strain>
    </source>
</reference>
<name>A0AA35XWQ0_9PROT</name>
<dbReference type="GO" id="GO:0005886">
    <property type="term" value="C:plasma membrane"/>
    <property type="evidence" value="ECO:0007669"/>
    <property type="project" value="UniProtKB-SubCell"/>
</dbReference>
<keyword evidence="9 12" id="KW-0472">Membrane</keyword>
<dbReference type="PROSITE" id="PS50283">
    <property type="entry name" value="NA_SOLUT_SYMP_3"/>
    <property type="match status" value="1"/>
</dbReference>
<feature type="transmembrane region" description="Helical" evidence="12">
    <location>
        <begin position="188"/>
        <end position="206"/>
    </location>
</feature>
<feature type="transmembrane region" description="Helical" evidence="12">
    <location>
        <begin position="313"/>
        <end position="343"/>
    </location>
</feature>
<keyword evidence="8" id="KW-0406">Ion transport</keyword>
<feature type="transmembrane region" description="Helical" evidence="12">
    <location>
        <begin position="232"/>
        <end position="250"/>
    </location>
</feature>
<evidence type="ECO:0000256" key="9">
    <source>
        <dbReference type="ARBA" id="ARBA00023136"/>
    </source>
</evidence>
<evidence type="ECO:0000256" key="6">
    <source>
        <dbReference type="ARBA" id="ARBA00022989"/>
    </source>
</evidence>
<sequence length="472" mass="49255">MSIAVLVIVAYMVLLPTISLALSRGQHGDPSRAHHDLPAWAICLSIVATETSTLTVVSVPGVAYGRSFVFTGLAIGYLIGRVIVALFFLPLFRDRDMASAYEYLGQRFGSVTQRLVSATFLVTRVLAESVRLFAGMLPVAALCAASGLPGVTSPFGRLALLIVIMALTLSYTMLGGLRAVIWSDSIQLVLYLTGAFAGIAILLHRLPDGALAETISHARLFSHGLPPLTDPFTFAAAILGGTVLTLASHGTDQLMIQRCLAARSLRGAQSAMIGSALLVAVLFTSLSLIGALLSTQNHAAPLATPDHLFPDFILTLPPALCGLLVAGILAATMGSLSSAMNAMTGAVMGDFRPLLARFPWPETALSRGITAFWGAALIVATLAFSGGPQSTVLFAFSITSYCYGTVLGVFLLAMTSPRATGRDALIAFAISVLTVATLSRIELDGHGIAFSWLVPAGAVAGLAAGRLSSLRT</sequence>
<keyword evidence="3" id="KW-0813">Transport</keyword>
<evidence type="ECO:0000256" key="5">
    <source>
        <dbReference type="ARBA" id="ARBA00022692"/>
    </source>
</evidence>
<evidence type="ECO:0000256" key="8">
    <source>
        <dbReference type="ARBA" id="ARBA00023065"/>
    </source>
</evidence>
<dbReference type="PANTHER" id="PTHR42985:SF47">
    <property type="entry name" value="INTEGRAL MEMBRANE TRANSPORT PROTEIN"/>
    <property type="match status" value="1"/>
</dbReference>
<keyword evidence="14" id="KW-1185">Reference proteome</keyword>
<keyword evidence="4" id="KW-1003">Cell membrane</keyword>
<evidence type="ECO:0000256" key="12">
    <source>
        <dbReference type="SAM" id="Phobius"/>
    </source>
</evidence>
<accession>A0AA35XWQ0</accession>
<dbReference type="GO" id="GO:0015293">
    <property type="term" value="F:symporter activity"/>
    <property type="evidence" value="ECO:0007669"/>
    <property type="project" value="TreeGrafter"/>
</dbReference>
<comment type="caution">
    <text evidence="13">The sequence shown here is derived from an EMBL/GenBank/DDBJ whole genome shotgun (WGS) entry which is preliminary data.</text>
</comment>
<gene>
    <name evidence="13" type="ORF">LMG32879_000291</name>
</gene>
<dbReference type="RefSeq" id="WP_289842707.1">
    <property type="nucleotide sequence ID" value="NZ_CATKSH010000001.1"/>
</dbReference>
<evidence type="ECO:0000256" key="10">
    <source>
        <dbReference type="ARBA" id="ARBA00023201"/>
    </source>
</evidence>
<evidence type="ECO:0000313" key="14">
    <source>
        <dbReference type="Proteomes" id="UP001176960"/>
    </source>
</evidence>
<protein>
    <submittedName>
        <fullName evidence="13">Sodium:solute symporter</fullName>
    </submittedName>
</protein>
<evidence type="ECO:0000256" key="11">
    <source>
        <dbReference type="RuleBase" id="RU362091"/>
    </source>
</evidence>
<dbReference type="AlphaFoldDB" id="A0AA35XWQ0"/>
<dbReference type="CDD" id="cd11493">
    <property type="entry name" value="SLC5sbd_NIS-like_u1"/>
    <property type="match status" value="1"/>
</dbReference>
<keyword evidence="5 12" id="KW-0812">Transmembrane</keyword>
<keyword evidence="7" id="KW-0915">Sodium</keyword>
<evidence type="ECO:0000256" key="4">
    <source>
        <dbReference type="ARBA" id="ARBA00022475"/>
    </source>
</evidence>
<dbReference type="PANTHER" id="PTHR42985">
    <property type="entry name" value="SODIUM-COUPLED MONOCARBOXYLATE TRANSPORTER"/>
    <property type="match status" value="1"/>
</dbReference>
<dbReference type="EMBL" id="CATKSH010000001">
    <property type="protein sequence ID" value="CAI9119476.1"/>
    <property type="molecule type" value="Genomic_DNA"/>
</dbReference>
<keyword evidence="6 12" id="KW-1133">Transmembrane helix</keyword>
<evidence type="ECO:0000256" key="7">
    <source>
        <dbReference type="ARBA" id="ARBA00023053"/>
    </source>
</evidence>
<dbReference type="Pfam" id="PF00474">
    <property type="entry name" value="SSF"/>
    <property type="match status" value="1"/>
</dbReference>
<feature type="transmembrane region" description="Helical" evidence="12">
    <location>
        <begin position="271"/>
        <end position="293"/>
    </location>
</feature>
<feature type="transmembrane region" description="Helical" evidence="12">
    <location>
        <begin position="424"/>
        <end position="441"/>
    </location>
</feature>
<evidence type="ECO:0000256" key="2">
    <source>
        <dbReference type="ARBA" id="ARBA00006434"/>
    </source>
</evidence>
<organism evidence="13 14">
    <name type="scientific">Brytella acorum</name>
    <dbReference type="NCBI Taxonomy" id="2959299"/>
    <lineage>
        <taxon>Bacteria</taxon>
        <taxon>Pseudomonadati</taxon>
        <taxon>Pseudomonadota</taxon>
        <taxon>Alphaproteobacteria</taxon>
        <taxon>Acetobacterales</taxon>
        <taxon>Acetobacteraceae</taxon>
        <taxon>Brytella</taxon>
    </lineage>
</organism>
<keyword evidence="10" id="KW-0739">Sodium transport</keyword>
<comment type="subcellular location">
    <subcellularLocation>
        <location evidence="1">Cell membrane</location>
        <topology evidence="1">Multi-pass membrane protein</topology>
    </subcellularLocation>
</comment>
<feature type="transmembrane region" description="Helical" evidence="12">
    <location>
        <begin position="447"/>
        <end position="467"/>
    </location>
</feature>
<evidence type="ECO:0000313" key="13">
    <source>
        <dbReference type="EMBL" id="CAI9119476.1"/>
    </source>
</evidence>
<feature type="transmembrane region" description="Helical" evidence="12">
    <location>
        <begin position="158"/>
        <end position="181"/>
    </location>
</feature>
<evidence type="ECO:0000256" key="3">
    <source>
        <dbReference type="ARBA" id="ARBA00022448"/>
    </source>
</evidence>
<feature type="transmembrane region" description="Helical" evidence="12">
    <location>
        <begin position="392"/>
        <end position="412"/>
    </location>
</feature>
<dbReference type="Proteomes" id="UP001176960">
    <property type="component" value="Unassembled WGS sequence"/>
</dbReference>
<comment type="similarity">
    <text evidence="2 11">Belongs to the sodium:solute symporter (SSF) (TC 2.A.21) family.</text>
</comment>
<dbReference type="InterPro" id="IPR038377">
    <property type="entry name" value="Na/Glc_symporter_sf"/>
</dbReference>
<feature type="transmembrane region" description="Helical" evidence="12">
    <location>
        <begin position="37"/>
        <end position="57"/>
    </location>
</feature>
<proteinExistence type="inferred from homology"/>
<dbReference type="InterPro" id="IPR051163">
    <property type="entry name" value="Sodium:Solute_Symporter_SSF"/>
</dbReference>
<dbReference type="Gene3D" id="1.20.1730.10">
    <property type="entry name" value="Sodium/glucose cotransporter"/>
    <property type="match status" value="1"/>
</dbReference>
<dbReference type="InterPro" id="IPR001734">
    <property type="entry name" value="Na/solute_symporter"/>
</dbReference>